<dbReference type="RefSeq" id="WP_188444573.1">
    <property type="nucleotide sequence ID" value="NZ_BMFD01000027.1"/>
</dbReference>
<keyword evidence="8" id="KW-0812">Transmembrane</keyword>
<evidence type="ECO:0000256" key="3">
    <source>
        <dbReference type="ARBA" id="ARBA00022737"/>
    </source>
</evidence>
<organism evidence="10 11">
    <name type="scientific">Belliella aquatica</name>
    <dbReference type="NCBI Taxonomy" id="1323734"/>
    <lineage>
        <taxon>Bacteria</taxon>
        <taxon>Pseudomonadati</taxon>
        <taxon>Bacteroidota</taxon>
        <taxon>Cytophagia</taxon>
        <taxon>Cytophagales</taxon>
        <taxon>Cyclobacteriaceae</taxon>
        <taxon>Belliella</taxon>
    </lineage>
</organism>
<dbReference type="PROSITE" id="PS50005">
    <property type="entry name" value="TPR"/>
    <property type="match status" value="3"/>
</dbReference>
<dbReference type="PROSITE" id="PS01124">
    <property type="entry name" value="HTH_ARAC_FAMILY_2"/>
    <property type="match status" value="1"/>
</dbReference>
<dbReference type="EMBL" id="BMFD01000027">
    <property type="protein sequence ID" value="GGC54963.1"/>
    <property type="molecule type" value="Genomic_DNA"/>
</dbReference>
<dbReference type="SMART" id="SM00342">
    <property type="entry name" value="HTH_ARAC"/>
    <property type="match status" value="1"/>
</dbReference>
<comment type="caution">
    <text evidence="10">The sequence shown here is derived from an EMBL/GenBank/DDBJ whole genome shotgun (WGS) entry which is preliminary data.</text>
</comment>
<feature type="transmembrane region" description="Helical" evidence="8">
    <location>
        <begin position="21"/>
        <end position="47"/>
    </location>
</feature>
<dbReference type="InterPro" id="IPR018060">
    <property type="entry name" value="HTH_AraC"/>
</dbReference>
<dbReference type="PANTHER" id="PTHR45954">
    <property type="entry name" value="LD33695P"/>
    <property type="match status" value="1"/>
</dbReference>
<feature type="transmembrane region" description="Helical" evidence="8">
    <location>
        <begin position="439"/>
        <end position="458"/>
    </location>
</feature>
<protein>
    <recommendedName>
        <fullName evidence="9">HTH araC/xylS-type domain-containing protein</fullName>
    </recommendedName>
</protein>
<evidence type="ECO:0000256" key="5">
    <source>
        <dbReference type="ARBA" id="ARBA00023163"/>
    </source>
</evidence>
<feature type="repeat" description="TPR" evidence="6">
    <location>
        <begin position="285"/>
        <end position="318"/>
    </location>
</feature>
<dbReference type="Proteomes" id="UP000635885">
    <property type="component" value="Unassembled WGS sequence"/>
</dbReference>
<sequence>MIPLFQEKMLKIIWFKVNQLIIVRKTLPIFLILYFLIPTTVNVIFAYQNQEKAKFESENLDLFNLSDSSISILQEQFPLIKNNILAKELELFLEEFEIDQTLPKEEDAEILKVIYSQHNKKLKKQTKINLLLKLAYIYNRQIKSKEVIATLEELKRYDLSESELALSQYYFGLAEQDKSNFETALSYYLKALPVFEKQKDQKNLTGIYSDLGRLYNSNKDYKKSIYYYLKAVSTAETMMDTSLIAKTYSNIGTTYERMQEDELAIEFYKKGMELSKVLQDSLKLAQNLLNIGNVYTKLKDYPKAHEYYLQSLEICQQKNIAYGKVLNYLNIGLNAKDWGKYDLGLTMTDSGLQQVNLMDLPFEKASLLHNKSQIHAKIGKYEEAYLLLLEADELEKEIFDKEKQARIEELTVKYETTIKEKELENANLQVKSAQQNLRFLFIISCLIIIATSLLVAFYRSRAIKIKALYLKNLETLAIYKNNRASIKKQIEEKNNTNKNTDQFEQLFEQINQLLIDEEAYKNADFNLNSLAQQVKSNSKYVSQAIQQETSKNFNTYINHLRVMEAQKLIQENYQDDNLNLTDVMYACGFQSRTTFYKAFQKETGMSPKQYKDLAISEIGRNEEDTIY</sequence>
<keyword evidence="7" id="KW-0175">Coiled coil</keyword>
<evidence type="ECO:0000313" key="11">
    <source>
        <dbReference type="Proteomes" id="UP000635885"/>
    </source>
</evidence>
<evidence type="ECO:0000256" key="2">
    <source>
        <dbReference type="ARBA" id="ARBA00022490"/>
    </source>
</evidence>
<feature type="coiled-coil region" evidence="7">
    <location>
        <begin position="391"/>
        <end position="438"/>
    </location>
</feature>
<accession>A0ABQ1NA87</accession>
<gene>
    <name evidence="10" type="ORF">GCM10010993_36660</name>
</gene>
<comment type="subcellular location">
    <subcellularLocation>
        <location evidence="1">Cytoplasm</location>
    </subcellularLocation>
</comment>
<dbReference type="SMART" id="SM00028">
    <property type="entry name" value="TPR"/>
    <property type="match status" value="5"/>
</dbReference>
<dbReference type="Gene3D" id="1.25.40.10">
    <property type="entry name" value="Tetratricopeptide repeat domain"/>
    <property type="match status" value="2"/>
</dbReference>
<dbReference type="Pfam" id="PF12833">
    <property type="entry name" value="HTH_18"/>
    <property type="match status" value="1"/>
</dbReference>
<dbReference type="Pfam" id="PF13424">
    <property type="entry name" value="TPR_12"/>
    <property type="match status" value="1"/>
</dbReference>
<dbReference type="InterPro" id="IPR052386">
    <property type="entry name" value="GPSM"/>
</dbReference>
<dbReference type="InterPro" id="IPR011990">
    <property type="entry name" value="TPR-like_helical_dom_sf"/>
</dbReference>
<evidence type="ECO:0000256" key="7">
    <source>
        <dbReference type="SAM" id="Coils"/>
    </source>
</evidence>
<keyword evidence="8" id="KW-1133">Transmembrane helix</keyword>
<evidence type="ECO:0000256" key="1">
    <source>
        <dbReference type="ARBA" id="ARBA00004496"/>
    </source>
</evidence>
<feature type="repeat" description="TPR" evidence="6">
    <location>
        <begin position="205"/>
        <end position="238"/>
    </location>
</feature>
<keyword evidence="6" id="KW-0802">TPR repeat</keyword>
<dbReference type="Pfam" id="PF13181">
    <property type="entry name" value="TPR_8"/>
    <property type="match status" value="1"/>
</dbReference>
<feature type="domain" description="HTH araC/xylS-type" evidence="9">
    <location>
        <begin position="508"/>
        <end position="613"/>
    </location>
</feature>
<evidence type="ECO:0000256" key="8">
    <source>
        <dbReference type="SAM" id="Phobius"/>
    </source>
</evidence>
<name>A0ABQ1NA87_9BACT</name>
<feature type="repeat" description="TPR" evidence="6">
    <location>
        <begin position="245"/>
        <end position="278"/>
    </location>
</feature>
<evidence type="ECO:0000259" key="9">
    <source>
        <dbReference type="PROSITE" id="PS01124"/>
    </source>
</evidence>
<keyword evidence="5" id="KW-0804">Transcription</keyword>
<evidence type="ECO:0000256" key="6">
    <source>
        <dbReference type="PROSITE-ProRule" id="PRU00339"/>
    </source>
</evidence>
<dbReference type="InterPro" id="IPR009057">
    <property type="entry name" value="Homeodomain-like_sf"/>
</dbReference>
<keyword evidence="4" id="KW-0805">Transcription regulation</keyword>
<keyword evidence="8" id="KW-0472">Membrane</keyword>
<keyword evidence="2" id="KW-0963">Cytoplasm</keyword>
<proteinExistence type="predicted"/>
<dbReference type="SUPFAM" id="SSF46689">
    <property type="entry name" value="Homeodomain-like"/>
    <property type="match status" value="1"/>
</dbReference>
<reference evidence="11" key="1">
    <citation type="journal article" date="2019" name="Int. J. Syst. Evol. Microbiol.">
        <title>The Global Catalogue of Microorganisms (GCM) 10K type strain sequencing project: providing services to taxonomists for standard genome sequencing and annotation.</title>
        <authorList>
            <consortium name="The Broad Institute Genomics Platform"/>
            <consortium name="The Broad Institute Genome Sequencing Center for Infectious Disease"/>
            <person name="Wu L."/>
            <person name="Ma J."/>
        </authorList>
    </citation>
    <scope>NUCLEOTIDE SEQUENCE [LARGE SCALE GENOMIC DNA]</scope>
    <source>
        <strain evidence="11">CGMCC 1.12479</strain>
    </source>
</reference>
<keyword evidence="3" id="KW-0677">Repeat</keyword>
<dbReference type="Gene3D" id="1.10.10.60">
    <property type="entry name" value="Homeodomain-like"/>
    <property type="match status" value="2"/>
</dbReference>
<dbReference type="SUPFAM" id="SSF48452">
    <property type="entry name" value="TPR-like"/>
    <property type="match status" value="1"/>
</dbReference>
<dbReference type="InterPro" id="IPR019734">
    <property type="entry name" value="TPR_rpt"/>
</dbReference>
<keyword evidence="11" id="KW-1185">Reference proteome</keyword>
<evidence type="ECO:0000256" key="4">
    <source>
        <dbReference type="ARBA" id="ARBA00023015"/>
    </source>
</evidence>
<evidence type="ECO:0000313" key="10">
    <source>
        <dbReference type="EMBL" id="GGC54963.1"/>
    </source>
</evidence>
<dbReference type="PANTHER" id="PTHR45954:SF1">
    <property type="entry name" value="LD33695P"/>
    <property type="match status" value="1"/>
</dbReference>